<dbReference type="GO" id="GO:0004601">
    <property type="term" value="F:peroxidase activity"/>
    <property type="evidence" value="ECO:0007669"/>
    <property type="project" value="UniProtKB-KW"/>
</dbReference>
<proteinExistence type="inferred from homology"/>
<comment type="subcellular location">
    <subcellularLocation>
        <location evidence="1">Membrane</location>
        <topology evidence="1">Multi-pass membrane protein</topology>
    </subcellularLocation>
</comment>
<feature type="transmembrane region" description="Helical" evidence="7">
    <location>
        <begin position="194"/>
        <end position="216"/>
    </location>
</feature>
<evidence type="ECO:0000313" key="9">
    <source>
        <dbReference type="EMBL" id="EMF17891.1"/>
    </source>
</evidence>
<dbReference type="Pfam" id="PF01569">
    <property type="entry name" value="PAP2"/>
    <property type="match status" value="1"/>
</dbReference>
<feature type="domain" description="Phosphatidic acid phosphatase type 2/haloperoxidase" evidence="8">
    <location>
        <begin position="105"/>
        <end position="335"/>
    </location>
</feature>
<dbReference type="OrthoDB" id="8907274at2759"/>
<feature type="compositionally biased region" description="Basic and acidic residues" evidence="6">
    <location>
        <begin position="250"/>
        <end position="264"/>
    </location>
</feature>
<name>N1QKV2_SPHMS</name>
<evidence type="ECO:0000256" key="6">
    <source>
        <dbReference type="SAM" id="MobiDB-lite"/>
    </source>
</evidence>
<keyword evidence="10" id="KW-1185">Reference proteome</keyword>
<comment type="similarity">
    <text evidence="2">Belongs to the PA-phosphatase related phosphoesterase family.</text>
</comment>
<accession>N1QKV2</accession>
<evidence type="ECO:0000256" key="5">
    <source>
        <dbReference type="ARBA" id="ARBA00023136"/>
    </source>
</evidence>
<dbReference type="Gene3D" id="1.20.144.10">
    <property type="entry name" value="Phosphatidic acid phosphatase type 2/haloperoxidase"/>
    <property type="match status" value="1"/>
</dbReference>
<feature type="transmembrane region" description="Helical" evidence="7">
    <location>
        <begin position="56"/>
        <end position="81"/>
    </location>
</feature>
<protein>
    <submittedName>
        <fullName evidence="9">Acid phosphatase/Vanadium-dependent haloperoxidase</fullName>
    </submittedName>
</protein>
<sequence>MGSKKLIASYIFDWIIIIAFAAAGGALSLVKPHHRPFSLLNQEISFPYVEETITTWMLVVIALVAPAAIITLITLILVPGAEVRRISTRSQVLRLKLWELEKGLAGLALSLAVAFFVTQGMKNLFGKPRPNLLARCNPDLEDITAAYRGGYGQDLSVRWTLVDSSICNQDDDDLLQDGFRSFPSGHASWSWSGLLYLTLYICSKFAIGLPHLPAVFTPQQSHRRNSSQHELLPLHHRDQAGGGASSSMEGKFESSDYENSHTPHDLTTTTTNPLAVRNAAAAPPNYLIILALFPVGVAIYITSTRYAEFYHFGFDLLFGSFIGIATSWLAFRWYHLPISRGQGWAWGARSKDRSFAIGVGTGGYVGHEGWRSSKSGQGDVS</sequence>
<dbReference type="GO" id="GO:0008195">
    <property type="term" value="F:phosphatidate phosphatase activity"/>
    <property type="evidence" value="ECO:0007669"/>
    <property type="project" value="TreeGrafter"/>
</dbReference>
<evidence type="ECO:0000256" key="2">
    <source>
        <dbReference type="ARBA" id="ARBA00008816"/>
    </source>
</evidence>
<keyword evidence="9" id="KW-0560">Oxidoreductase</keyword>
<dbReference type="SUPFAM" id="SSF48317">
    <property type="entry name" value="Acid phosphatase/Vanadium-dependent haloperoxidase"/>
    <property type="match status" value="1"/>
</dbReference>
<dbReference type="RefSeq" id="XP_016766012.1">
    <property type="nucleotide sequence ID" value="XM_016908588.1"/>
</dbReference>
<dbReference type="OMA" id="WNAGWMG"/>
<keyword evidence="5 7" id="KW-0472">Membrane</keyword>
<evidence type="ECO:0000256" key="1">
    <source>
        <dbReference type="ARBA" id="ARBA00004141"/>
    </source>
</evidence>
<dbReference type="GO" id="GO:0006644">
    <property type="term" value="P:phospholipid metabolic process"/>
    <property type="evidence" value="ECO:0007669"/>
    <property type="project" value="InterPro"/>
</dbReference>
<gene>
    <name evidence="9" type="ORF">SEPMUDRAFT_34981</name>
</gene>
<feature type="transmembrane region" description="Helical" evidence="7">
    <location>
        <begin position="102"/>
        <end position="121"/>
    </location>
</feature>
<organism evidence="9 10">
    <name type="scientific">Sphaerulina musiva (strain SO2202)</name>
    <name type="common">Poplar stem canker fungus</name>
    <name type="synonym">Septoria musiva</name>
    <dbReference type="NCBI Taxonomy" id="692275"/>
    <lineage>
        <taxon>Eukaryota</taxon>
        <taxon>Fungi</taxon>
        <taxon>Dikarya</taxon>
        <taxon>Ascomycota</taxon>
        <taxon>Pezizomycotina</taxon>
        <taxon>Dothideomycetes</taxon>
        <taxon>Dothideomycetidae</taxon>
        <taxon>Mycosphaerellales</taxon>
        <taxon>Mycosphaerellaceae</taxon>
        <taxon>Sphaerulina</taxon>
    </lineage>
</organism>
<keyword evidence="9" id="KW-0575">Peroxidase</keyword>
<dbReference type="GO" id="GO:0016020">
    <property type="term" value="C:membrane"/>
    <property type="evidence" value="ECO:0007669"/>
    <property type="project" value="UniProtKB-SubCell"/>
</dbReference>
<evidence type="ECO:0000256" key="4">
    <source>
        <dbReference type="ARBA" id="ARBA00022989"/>
    </source>
</evidence>
<dbReference type="EMBL" id="KB456260">
    <property type="protein sequence ID" value="EMF17891.1"/>
    <property type="molecule type" value="Genomic_DNA"/>
</dbReference>
<dbReference type="AlphaFoldDB" id="N1QKV2"/>
<dbReference type="InterPro" id="IPR036938">
    <property type="entry name" value="PAP2/HPO_sf"/>
</dbReference>
<feature type="transmembrane region" description="Helical" evidence="7">
    <location>
        <begin position="7"/>
        <end position="30"/>
    </location>
</feature>
<feature type="transmembrane region" description="Helical" evidence="7">
    <location>
        <begin position="309"/>
        <end position="331"/>
    </location>
</feature>
<keyword evidence="3 7" id="KW-0812">Transmembrane</keyword>
<dbReference type="Proteomes" id="UP000016931">
    <property type="component" value="Unassembled WGS sequence"/>
</dbReference>
<dbReference type="InterPro" id="IPR043216">
    <property type="entry name" value="PAP-like"/>
</dbReference>
<dbReference type="GO" id="GO:0046839">
    <property type="term" value="P:phospholipid dephosphorylation"/>
    <property type="evidence" value="ECO:0007669"/>
    <property type="project" value="TreeGrafter"/>
</dbReference>
<evidence type="ECO:0000256" key="7">
    <source>
        <dbReference type="SAM" id="Phobius"/>
    </source>
</evidence>
<evidence type="ECO:0000256" key="3">
    <source>
        <dbReference type="ARBA" id="ARBA00022692"/>
    </source>
</evidence>
<dbReference type="PANTHER" id="PTHR10165:SF154">
    <property type="entry name" value="PAP2 DOMAIN PROTEIN (AFU_ORTHOLOGUE AFUA_1G09730)"/>
    <property type="match status" value="1"/>
</dbReference>
<feature type="transmembrane region" description="Helical" evidence="7">
    <location>
        <begin position="286"/>
        <end position="303"/>
    </location>
</feature>
<feature type="region of interest" description="Disordered" evidence="6">
    <location>
        <begin position="239"/>
        <end position="269"/>
    </location>
</feature>
<dbReference type="InterPro" id="IPR000326">
    <property type="entry name" value="PAP2/HPO"/>
</dbReference>
<evidence type="ECO:0000259" key="8">
    <source>
        <dbReference type="Pfam" id="PF01569"/>
    </source>
</evidence>
<keyword evidence="4 7" id="KW-1133">Transmembrane helix</keyword>
<evidence type="ECO:0000313" key="10">
    <source>
        <dbReference type="Proteomes" id="UP000016931"/>
    </source>
</evidence>
<dbReference type="eggNOG" id="KOG3030">
    <property type="taxonomic scope" value="Eukaryota"/>
</dbReference>
<dbReference type="HOGENOM" id="CLU_021458_2_0_1"/>
<dbReference type="GeneID" id="27905725"/>
<dbReference type="PANTHER" id="PTHR10165">
    <property type="entry name" value="LIPID PHOSPHATE PHOSPHATASE"/>
    <property type="match status" value="1"/>
</dbReference>
<reference evidence="9 10" key="1">
    <citation type="journal article" date="2012" name="PLoS Pathog.">
        <title>Diverse lifestyles and strategies of plant pathogenesis encoded in the genomes of eighteen Dothideomycetes fungi.</title>
        <authorList>
            <person name="Ohm R.A."/>
            <person name="Feau N."/>
            <person name="Henrissat B."/>
            <person name="Schoch C.L."/>
            <person name="Horwitz B.A."/>
            <person name="Barry K.W."/>
            <person name="Condon B.J."/>
            <person name="Copeland A.C."/>
            <person name="Dhillon B."/>
            <person name="Glaser F."/>
            <person name="Hesse C.N."/>
            <person name="Kosti I."/>
            <person name="LaButti K."/>
            <person name="Lindquist E.A."/>
            <person name="Lucas S."/>
            <person name="Salamov A.A."/>
            <person name="Bradshaw R.E."/>
            <person name="Ciuffetti L."/>
            <person name="Hamelin R.C."/>
            <person name="Kema G.H.J."/>
            <person name="Lawrence C."/>
            <person name="Scott J.A."/>
            <person name="Spatafora J.W."/>
            <person name="Turgeon B.G."/>
            <person name="de Wit P.J.G.M."/>
            <person name="Zhong S."/>
            <person name="Goodwin S.B."/>
            <person name="Grigoriev I.V."/>
        </authorList>
    </citation>
    <scope>NUCLEOTIDE SEQUENCE [LARGE SCALE GENOMIC DNA]</scope>
    <source>
        <strain evidence="9 10">SO2202</strain>
    </source>
</reference>
<dbReference type="STRING" id="692275.N1QKV2"/>